<evidence type="ECO:0000256" key="1">
    <source>
        <dbReference type="ARBA" id="ARBA00004141"/>
    </source>
</evidence>
<feature type="transmembrane region" description="Helical" evidence="5">
    <location>
        <begin position="171"/>
        <end position="192"/>
    </location>
</feature>
<dbReference type="InterPro" id="IPR007300">
    <property type="entry name" value="CidB/LrgB"/>
</dbReference>
<dbReference type="EMBL" id="PDPS01000041">
    <property type="protein sequence ID" value="PID55873.1"/>
    <property type="molecule type" value="Genomic_DNA"/>
</dbReference>
<evidence type="ECO:0000256" key="4">
    <source>
        <dbReference type="ARBA" id="ARBA00023136"/>
    </source>
</evidence>
<feature type="transmembrane region" description="Helical" evidence="5">
    <location>
        <begin position="64"/>
        <end position="82"/>
    </location>
</feature>
<name>A0A2G6E1A0_9BACT</name>
<dbReference type="GO" id="GO:0016020">
    <property type="term" value="C:membrane"/>
    <property type="evidence" value="ECO:0007669"/>
    <property type="project" value="UniProtKB-SubCell"/>
</dbReference>
<proteinExistence type="predicted"/>
<feature type="transmembrane region" description="Helical" evidence="5">
    <location>
        <begin position="204"/>
        <end position="230"/>
    </location>
</feature>
<dbReference type="PANTHER" id="PTHR30249:SF0">
    <property type="entry name" value="PLASTIDAL GLYCOLATE_GLYCERATE TRANSLOCATOR 1, CHLOROPLASTIC"/>
    <property type="match status" value="1"/>
</dbReference>
<evidence type="ECO:0000256" key="3">
    <source>
        <dbReference type="ARBA" id="ARBA00022989"/>
    </source>
</evidence>
<gene>
    <name evidence="6" type="ORF">CSB45_13710</name>
</gene>
<evidence type="ECO:0000313" key="6">
    <source>
        <dbReference type="EMBL" id="PID55873.1"/>
    </source>
</evidence>
<comment type="caution">
    <text evidence="6">The sequence shown here is derived from an EMBL/GenBank/DDBJ whole genome shotgun (WGS) entry which is preliminary data.</text>
</comment>
<organism evidence="6 7">
    <name type="scientific">candidate division KSB3 bacterium</name>
    <dbReference type="NCBI Taxonomy" id="2044937"/>
    <lineage>
        <taxon>Bacteria</taxon>
        <taxon>candidate division KSB3</taxon>
    </lineage>
</organism>
<feature type="transmembrane region" description="Helical" evidence="5">
    <location>
        <begin position="94"/>
        <end position="115"/>
    </location>
</feature>
<dbReference type="Proteomes" id="UP000229740">
    <property type="component" value="Unassembled WGS sequence"/>
</dbReference>
<keyword evidence="3 5" id="KW-1133">Transmembrane helix</keyword>
<keyword evidence="2 5" id="KW-0812">Transmembrane</keyword>
<evidence type="ECO:0000313" key="7">
    <source>
        <dbReference type="Proteomes" id="UP000229740"/>
    </source>
</evidence>
<keyword evidence="4 5" id="KW-0472">Membrane</keyword>
<feature type="transmembrane region" description="Helical" evidence="5">
    <location>
        <begin position="34"/>
        <end position="52"/>
    </location>
</feature>
<evidence type="ECO:0000256" key="2">
    <source>
        <dbReference type="ARBA" id="ARBA00022692"/>
    </source>
</evidence>
<dbReference type="AlphaFoldDB" id="A0A2G6E1A0"/>
<sequence length="235" mass="24082">MADTFTSPIAAVAATLLVFWMAQAVYARWTFPLFNPVLLSILVLMGLLKAFQIPYERYNEGGKYISFLLGPAVVALGVPLYQQLDSLKRHGVSLALSLLLGSITGVVSAAGLAGLMGASRMMLISIAPKSVTTPIAMGIVEKLGGIPPLTASLVILTGLLGAAVGPALLRLLGVTSPTAFGLAMGAAAHAIGTSRAMEDGSVQGASAGLALCLNGIITALLTPVLLKLLIIVMDS</sequence>
<feature type="transmembrane region" description="Helical" evidence="5">
    <location>
        <begin position="146"/>
        <end position="164"/>
    </location>
</feature>
<protein>
    <submittedName>
        <fullName evidence="6">CidB/LrgB family autolysis modulator</fullName>
    </submittedName>
</protein>
<reference evidence="6 7" key="1">
    <citation type="submission" date="2017-10" db="EMBL/GenBank/DDBJ databases">
        <title>Novel microbial diversity and functional potential in the marine mammal oral microbiome.</title>
        <authorList>
            <person name="Dudek N.K."/>
            <person name="Sun C.L."/>
            <person name="Burstein D."/>
            <person name="Kantor R.S."/>
            <person name="Aliaga Goltsman D.S."/>
            <person name="Bik E.M."/>
            <person name="Thomas B.C."/>
            <person name="Banfield J.F."/>
            <person name="Relman D.A."/>
        </authorList>
    </citation>
    <scope>NUCLEOTIDE SEQUENCE [LARGE SCALE GENOMIC DNA]</scope>
    <source>
        <strain evidence="6">DOLZORAL124_49_17</strain>
    </source>
</reference>
<comment type="subcellular location">
    <subcellularLocation>
        <location evidence="1">Membrane</location>
        <topology evidence="1">Multi-pass membrane protein</topology>
    </subcellularLocation>
</comment>
<accession>A0A2G6E1A0</accession>
<dbReference type="PANTHER" id="PTHR30249">
    <property type="entry name" value="PUTATIVE SEROTONIN TRANSPORTER"/>
    <property type="match status" value="1"/>
</dbReference>
<dbReference type="Pfam" id="PF04172">
    <property type="entry name" value="LrgB"/>
    <property type="match status" value="1"/>
</dbReference>
<evidence type="ECO:0000256" key="5">
    <source>
        <dbReference type="SAM" id="Phobius"/>
    </source>
</evidence>